<accession>A0A2S7MYB7</accession>
<dbReference type="AlphaFoldDB" id="A0A2S7MYB7"/>
<dbReference type="InterPro" id="IPR025435">
    <property type="entry name" value="YfhD-like"/>
</dbReference>
<dbReference type="Proteomes" id="UP000239663">
    <property type="component" value="Unassembled WGS sequence"/>
</dbReference>
<dbReference type="RefSeq" id="WP_104849819.1">
    <property type="nucleotide sequence ID" value="NZ_PKOZ01000007.1"/>
</dbReference>
<name>A0A2S7MYB7_9BACI</name>
<comment type="caution">
    <text evidence="2">The sequence shown here is derived from an EMBL/GenBank/DDBJ whole genome shotgun (WGS) entry which is preliminary data.</text>
</comment>
<sequence length="60" mass="6550">MGRYNHNLVHAKSRSLTGNKQGLSDGIDVEFSEALADHDDLVAQERAKAADERAKARASK</sequence>
<dbReference type="Pfam" id="PF14151">
    <property type="entry name" value="YfhD"/>
    <property type="match status" value="1"/>
</dbReference>
<protein>
    <submittedName>
        <fullName evidence="2">YfhD family protein</fullName>
    </submittedName>
</protein>
<evidence type="ECO:0000313" key="2">
    <source>
        <dbReference type="EMBL" id="PQD94745.1"/>
    </source>
</evidence>
<evidence type="ECO:0000256" key="1">
    <source>
        <dbReference type="SAM" id="MobiDB-lite"/>
    </source>
</evidence>
<dbReference type="EMBL" id="PKOZ01000007">
    <property type="protein sequence ID" value="PQD94745.1"/>
    <property type="molecule type" value="Genomic_DNA"/>
</dbReference>
<feature type="region of interest" description="Disordered" evidence="1">
    <location>
        <begin position="1"/>
        <end position="22"/>
    </location>
</feature>
<organism evidence="2 3">
    <name type="scientific">Pradoshia eiseniae</name>
    <dbReference type="NCBI Taxonomy" id="2064768"/>
    <lineage>
        <taxon>Bacteria</taxon>
        <taxon>Bacillati</taxon>
        <taxon>Bacillota</taxon>
        <taxon>Bacilli</taxon>
        <taxon>Bacillales</taxon>
        <taxon>Bacillaceae</taxon>
        <taxon>Pradoshia</taxon>
    </lineage>
</organism>
<proteinExistence type="predicted"/>
<reference evidence="2 3" key="1">
    <citation type="submission" date="2017-12" db="EMBL/GenBank/DDBJ databases">
        <title>Taxonomic description and draft genome of Pradoshia cofamensis Gen. nov., sp. nov., a thermotolerant bacillale isolated from anterior gut of earthworm Eisenia fetida.</title>
        <authorList>
            <person name="Saha T."/>
            <person name="Chakraborty R."/>
        </authorList>
    </citation>
    <scope>NUCLEOTIDE SEQUENCE [LARGE SCALE GENOMIC DNA]</scope>
    <source>
        <strain evidence="2 3">EAG3</strain>
    </source>
</reference>
<evidence type="ECO:0000313" key="3">
    <source>
        <dbReference type="Proteomes" id="UP000239663"/>
    </source>
</evidence>
<keyword evidence="3" id="KW-1185">Reference proteome</keyword>
<dbReference type="OrthoDB" id="2973490at2"/>
<gene>
    <name evidence="2" type="ORF">CYL18_12295</name>
</gene>